<evidence type="ECO:0008006" key="4">
    <source>
        <dbReference type="Google" id="ProtNLM"/>
    </source>
</evidence>
<dbReference type="EMBL" id="FSRA01000001">
    <property type="protein sequence ID" value="SIO08591.1"/>
    <property type="molecule type" value="Genomic_DNA"/>
</dbReference>
<dbReference type="STRING" id="536979.SAMN04488055_2854"/>
<dbReference type="AlphaFoldDB" id="A0A1N6GM38"/>
<keyword evidence="3" id="KW-1185">Reference proteome</keyword>
<feature type="signal peptide" evidence="1">
    <location>
        <begin position="1"/>
        <end position="19"/>
    </location>
</feature>
<organism evidence="2 3">
    <name type="scientific">Chitinophaga niabensis</name>
    <dbReference type="NCBI Taxonomy" id="536979"/>
    <lineage>
        <taxon>Bacteria</taxon>
        <taxon>Pseudomonadati</taxon>
        <taxon>Bacteroidota</taxon>
        <taxon>Chitinophagia</taxon>
        <taxon>Chitinophagales</taxon>
        <taxon>Chitinophagaceae</taxon>
        <taxon>Chitinophaga</taxon>
    </lineage>
</organism>
<feature type="chain" id="PRO_5013178755" description="Long-chain fatty acid transport protein" evidence="1">
    <location>
        <begin position="20"/>
        <end position="410"/>
    </location>
</feature>
<name>A0A1N6GM38_9BACT</name>
<dbReference type="Gene3D" id="2.40.160.60">
    <property type="entry name" value="Outer membrane protein transport protein (OMPP1/FadL/TodX)"/>
    <property type="match status" value="1"/>
</dbReference>
<dbReference type="Proteomes" id="UP000185003">
    <property type="component" value="Unassembled WGS sequence"/>
</dbReference>
<evidence type="ECO:0000313" key="3">
    <source>
        <dbReference type="Proteomes" id="UP000185003"/>
    </source>
</evidence>
<accession>A0A1N6GM38</accession>
<evidence type="ECO:0000256" key="1">
    <source>
        <dbReference type="SAM" id="SignalP"/>
    </source>
</evidence>
<sequence length="410" mass="45760">MRKIILGCFLLLAAEHVQAQKGVNSLYSAFGIGDLEEKDYSRSFGMGSAGIARPSGSFLNELNPASYGRIPMETFLFEVSLAAKTLQYNTSTESQPAGDVNFKRVAMGFKPHKLWGVGIGLMPYSRVDYKLLNTKFIEGTNTGIRNAIEGSGGINRLYLSNALQISKNFSVGVSTAFLFGPVTTTDSLGSSGSDEDIYSEQRRSYRSFNLTTGLQYSGRIGEWQLGLGATYRFKSTLSTDDDFSIHSKDATVLYEEKRSASNYVLPEQIGAGLSLTNGAITWVADYRQQNWKGMNPNLQDYKYVNSRRYAAGVEYSFYKYYFDSRVEGLSLQAGFNYHTGYMQIKGQQINDLGFSLGGSLPSKTGHLRYYLGVEAGQRGTALQGLVKENYVNFVLHLSMRDNWFFKRREY</sequence>
<proteinExistence type="predicted"/>
<keyword evidence="1" id="KW-0732">Signal</keyword>
<dbReference type="OrthoDB" id="1491239at2"/>
<evidence type="ECO:0000313" key="2">
    <source>
        <dbReference type="EMBL" id="SIO08591.1"/>
    </source>
</evidence>
<gene>
    <name evidence="2" type="ORF">SAMN04488055_2854</name>
</gene>
<dbReference type="RefSeq" id="WP_074239872.1">
    <property type="nucleotide sequence ID" value="NZ_FSRA01000001.1"/>
</dbReference>
<reference evidence="2 3" key="1">
    <citation type="submission" date="2016-11" db="EMBL/GenBank/DDBJ databases">
        <authorList>
            <person name="Jaros S."/>
            <person name="Januszkiewicz K."/>
            <person name="Wedrychowicz H."/>
        </authorList>
    </citation>
    <scope>NUCLEOTIDE SEQUENCE [LARGE SCALE GENOMIC DNA]</scope>
    <source>
        <strain evidence="2 3">DSM 24787</strain>
    </source>
</reference>
<protein>
    <recommendedName>
        <fullName evidence="4">Long-chain fatty acid transport protein</fullName>
    </recommendedName>
</protein>
<dbReference type="SUPFAM" id="SSF56935">
    <property type="entry name" value="Porins"/>
    <property type="match status" value="1"/>
</dbReference>